<accession>A0A9Q1J6Z4</accession>
<protein>
    <submittedName>
        <fullName evidence="2">Uncharacterized protein</fullName>
    </submittedName>
</protein>
<evidence type="ECO:0000256" key="1">
    <source>
        <dbReference type="SAM" id="MobiDB-lite"/>
    </source>
</evidence>
<feature type="region of interest" description="Disordered" evidence="1">
    <location>
        <begin position="120"/>
        <end position="147"/>
    </location>
</feature>
<keyword evidence="3" id="KW-1185">Reference proteome</keyword>
<evidence type="ECO:0000313" key="3">
    <source>
        <dbReference type="Proteomes" id="UP001152622"/>
    </source>
</evidence>
<reference evidence="2" key="1">
    <citation type="journal article" date="2023" name="Science">
        <title>Genome structures resolve the early diversification of teleost fishes.</title>
        <authorList>
            <person name="Parey E."/>
            <person name="Louis A."/>
            <person name="Montfort J."/>
            <person name="Bouchez O."/>
            <person name="Roques C."/>
            <person name="Iampietro C."/>
            <person name="Lluch J."/>
            <person name="Castinel A."/>
            <person name="Donnadieu C."/>
            <person name="Desvignes T."/>
            <person name="Floi Bucao C."/>
            <person name="Jouanno E."/>
            <person name="Wen M."/>
            <person name="Mejri S."/>
            <person name="Dirks R."/>
            <person name="Jansen H."/>
            <person name="Henkel C."/>
            <person name="Chen W.J."/>
            <person name="Zahm M."/>
            <person name="Cabau C."/>
            <person name="Klopp C."/>
            <person name="Thompson A.W."/>
            <person name="Robinson-Rechavi M."/>
            <person name="Braasch I."/>
            <person name="Lecointre G."/>
            <person name="Bobe J."/>
            <person name="Postlethwait J.H."/>
            <person name="Berthelot C."/>
            <person name="Roest Crollius H."/>
            <person name="Guiguen Y."/>
        </authorList>
    </citation>
    <scope>NUCLEOTIDE SEQUENCE</scope>
    <source>
        <strain evidence="2">WJC10195</strain>
    </source>
</reference>
<evidence type="ECO:0000313" key="2">
    <source>
        <dbReference type="EMBL" id="KAJ8370712.1"/>
    </source>
</evidence>
<dbReference type="EMBL" id="JAINUF010000003">
    <property type="protein sequence ID" value="KAJ8370712.1"/>
    <property type="molecule type" value="Genomic_DNA"/>
</dbReference>
<gene>
    <name evidence="2" type="ORF">SKAU_G00107400</name>
</gene>
<name>A0A9Q1J6Z4_SYNKA</name>
<proteinExistence type="predicted"/>
<dbReference type="Proteomes" id="UP001152622">
    <property type="component" value="Chromosome 3"/>
</dbReference>
<sequence>MRLGRSVLNVCGALCGFVTNNLRVGLTAEWGWALPDWGRGVLPVINTDAGGGRRSQELKGHHHCCQRWLCFEYKQRSGFLTAAQMVSAVLVFERGAFPFSSSLNFLFALSLNLSRSAPGAHTAADRPAGESQSEGGQSLSSGWRSPGSQVTLLRRCGRIRGAELQTCDPGARL</sequence>
<feature type="compositionally biased region" description="Low complexity" evidence="1">
    <location>
        <begin position="129"/>
        <end position="142"/>
    </location>
</feature>
<comment type="caution">
    <text evidence="2">The sequence shown here is derived from an EMBL/GenBank/DDBJ whole genome shotgun (WGS) entry which is preliminary data.</text>
</comment>
<dbReference type="AlphaFoldDB" id="A0A9Q1J6Z4"/>
<organism evidence="2 3">
    <name type="scientific">Synaphobranchus kaupii</name>
    <name type="common">Kaup's arrowtooth eel</name>
    <dbReference type="NCBI Taxonomy" id="118154"/>
    <lineage>
        <taxon>Eukaryota</taxon>
        <taxon>Metazoa</taxon>
        <taxon>Chordata</taxon>
        <taxon>Craniata</taxon>
        <taxon>Vertebrata</taxon>
        <taxon>Euteleostomi</taxon>
        <taxon>Actinopterygii</taxon>
        <taxon>Neopterygii</taxon>
        <taxon>Teleostei</taxon>
        <taxon>Anguilliformes</taxon>
        <taxon>Synaphobranchidae</taxon>
        <taxon>Synaphobranchus</taxon>
    </lineage>
</organism>